<evidence type="ECO:0000313" key="2">
    <source>
        <dbReference type="Proteomes" id="UP000265520"/>
    </source>
</evidence>
<dbReference type="AlphaFoldDB" id="A0A392T0R0"/>
<feature type="non-terminal residue" evidence="1">
    <location>
        <position position="1"/>
    </location>
</feature>
<evidence type="ECO:0000313" key="1">
    <source>
        <dbReference type="EMBL" id="MCI53740.1"/>
    </source>
</evidence>
<reference evidence="1 2" key="1">
    <citation type="journal article" date="2018" name="Front. Plant Sci.">
        <title>Red Clover (Trifolium pratense) and Zigzag Clover (T. medium) - A Picture of Genomic Similarities and Differences.</title>
        <authorList>
            <person name="Dluhosova J."/>
            <person name="Istvanek J."/>
            <person name="Nedelnik J."/>
            <person name="Repkova J."/>
        </authorList>
    </citation>
    <scope>NUCLEOTIDE SEQUENCE [LARGE SCALE GENOMIC DNA]</scope>
    <source>
        <strain evidence="2">cv. 10/8</strain>
        <tissue evidence="1">Leaf</tissue>
    </source>
</reference>
<sequence length="25" mass="2765">LGKLGEVVPWISVSSFIELVLTKFC</sequence>
<dbReference type="EMBL" id="LXQA010468178">
    <property type="protein sequence ID" value="MCI53740.1"/>
    <property type="molecule type" value="Genomic_DNA"/>
</dbReference>
<name>A0A392T0R0_9FABA</name>
<proteinExistence type="predicted"/>
<accession>A0A392T0R0</accession>
<protein>
    <submittedName>
        <fullName evidence="1">Uncharacterized protein</fullName>
    </submittedName>
</protein>
<dbReference type="Proteomes" id="UP000265520">
    <property type="component" value="Unassembled WGS sequence"/>
</dbReference>
<keyword evidence="2" id="KW-1185">Reference proteome</keyword>
<comment type="caution">
    <text evidence="1">The sequence shown here is derived from an EMBL/GenBank/DDBJ whole genome shotgun (WGS) entry which is preliminary data.</text>
</comment>
<organism evidence="1 2">
    <name type="scientific">Trifolium medium</name>
    <dbReference type="NCBI Taxonomy" id="97028"/>
    <lineage>
        <taxon>Eukaryota</taxon>
        <taxon>Viridiplantae</taxon>
        <taxon>Streptophyta</taxon>
        <taxon>Embryophyta</taxon>
        <taxon>Tracheophyta</taxon>
        <taxon>Spermatophyta</taxon>
        <taxon>Magnoliopsida</taxon>
        <taxon>eudicotyledons</taxon>
        <taxon>Gunneridae</taxon>
        <taxon>Pentapetalae</taxon>
        <taxon>rosids</taxon>
        <taxon>fabids</taxon>
        <taxon>Fabales</taxon>
        <taxon>Fabaceae</taxon>
        <taxon>Papilionoideae</taxon>
        <taxon>50 kb inversion clade</taxon>
        <taxon>NPAAA clade</taxon>
        <taxon>Hologalegina</taxon>
        <taxon>IRL clade</taxon>
        <taxon>Trifolieae</taxon>
        <taxon>Trifolium</taxon>
    </lineage>
</organism>